<proteinExistence type="predicted"/>
<evidence type="ECO:0000256" key="1">
    <source>
        <dbReference type="SAM" id="Phobius"/>
    </source>
</evidence>
<dbReference type="Proteomes" id="UP000613740">
    <property type="component" value="Unassembled WGS sequence"/>
</dbReference>
<sequence length="215" mass="22021">MTHDGFVVAPDDDGLRALDSRVLREVVIDILASLTSSAKSHAAASALVFTSLMVATATLAALVLVPYELYKSRKRLAALESTIKSLNERYSQQYGILLRRRTLPKGAVADAAASSCRVRPAAAAGAAAGADSSIYSVGSGSAFSDSAYNHSAYSGSCGGGLGDDAPEGPAYYYHGGAQQQQGDEVFGTGGLGARGGVLPPAGGSGSWDVELQVLY</sequence>
<dbReference type="OrthoDB" id="10553626at2759"/>
<gene>
    <name evidence="2" type="ORF">HYH02_009202</name>
</gene>
<comment type="caution">
    <text evidence="2">The sequence shown here is derived from an EMBL/GenBank/DDBJ whole genome shotgun (WGS) entry which is preliminary data.</text>
</comment>
<evidence type="ECO:0000313" key="2">
    <source>
        <dbReference type="EMBL" id="KAG2444002.1"/>
    </source>
</evidence>
<feature type="transmembrane region" description="Helical" evidence="1">
    <location>
        <begin position="42"/>
        <end position="65"/>
    </location>
</feature>
<organism evidence="2 3">
    <name type="scientific">Chlamydomonas schloesseri</name>
    <dbReference type="NCBI Taxonomy" id="2026947"/>
    <lineage>
        <taxon>Eukaryota</taxon>
        <taxon>Viridiplantae</taxon>
        <taxon>Chlorophyta</taxon>
        <taxon>core chlorophytes</taxon>
        <taxon>Chlorophyceae</taxon>
        <taxon>CS clade</taxon>
        <taxon>Chlamydomonadales</taxon>
        <taxon>Chlamydomonadaceae</taxon>
        <taxon>Chlamydomonas</taxon>
    </lineage>
</organism>
<keyword evidence="3" id="KW-1185">Reference proteome</keyword>
<accession>A0A835WAW2</accession>
<keyword evidence="1" id="KW-0812">Transmembrane</keyword>
<keyword evidence="1" id="KW-0472">Membrane</keyword>
<protein>
    <submittedName>
        <fullName evidence="2">Uncharacterized protein</fullName>
    </submittedName>
</protein>
<keyword evidence="1" id="KW-1133">Transmembrane helix</keyword>
<dbReference type="EMBL" id="JAEHOD010000030">
    <property type="protein sequence ID" value="KAG2444002.1"/>
    <property type="molecule type" value="Genomic_DNA"/>
</dbReference>
<name>A0A835WAW2_9CHLO</name>
<dbReference type="AlphaFoldDB" id="A0A835WAW2"/>
<evidence type="ECO:0000313" key="3">
    <source>
        <dbReference type="Proteomes" id="UP000613740"/>
    </source>
</evidence>
<reference evidence="2" key="1">
    <citation type="journal article" date="2020" name="bioRxiv">
        <title>Comparative genomics of Chlamydomonas.</title>
        <authorList>
            <person name="Craig R.J."/>
            <person name="Hasan A.R."/>
            <person name="Ness R.W."/>
            <person name="Keightley P.D."/>
        </authorList>
    </citation>
    <scope>NUCLEOTIDE SEQUENCE</scope>
    <source>
        <strain evidence="2">CCAP 11/173</strain>
    </source>
</reference>